<dbReference type="AlphaFoldDB" id="A0A840CQL6"/>
<evidence type="ECO:0000313" key="8">
    <source>
        <dbReference type="EMBL" id="MBB4036408.1"/>
    </source>
</evidence>
<dbReference type="GO" id="GO:0000271">
    <property type="term" value="P:polysaccharide biosynthetic process"/>
    <property type="evidence" value="ECO:0007669"/>
    <property type="project" value="InterPro"/>
</dbReference>
<feature type="domain" description="GtrA/DPMS transmembrane" evidence="7">
    <location>
        <begin position="32"/>
        <end position="152"/>
    </location>
</feature>
<dbReference type="InterPro" id="IPR007267">
    <property type="entry name" value="GtrA_DPMS_TM"/>
</dbReference>
<comment type="subcellular location">
    <subcellularLocation>
        <location evidence="1">Membrane</location>
        <topology evidence="1">Multi-pass membrane protein</topology>
    </subcellularLocation>
</comment>
<protein>
    <submittedName>
        <fullName evidence="8">Putative flippase GtrA</fullName>
    </submittedName>
</protein>
<feature type="transmembrane region" description="Helical" evidence="6">
    <location>
        <begin position="127"/>
        <end position="146"/>
    </location>
</feature>
<accession>A0A840CQL6</accession>
<gene>
    <name evidence="8" type="ORF">GGR21_002310</name>
</gene>
<evidence type="ECO:0000256" key="1">
    <source>
        <dbReference type="ARBA" id="ARBA00004141"/>
    </source>
</evidence>
<evidence type="ECO:0000256" key="5">
    <source>
        <dbReference type="SAM" id="MobiDB-lite"/>
    </source>
</evidence>
<keyword evidence="4 6" id="KW-0472">Membrane</keyword>
<evidence type="ECO:0000256" key="2">
    <source>
        <dbReference type="ARBA" id="ARBA00022692"/>
    </source>
</evidence>
<comment type="caution">
    <text evidence="8">The sequence shown here is derived from an EMBL/GenBank/DDBJ whole genome shotgun (WGS) entry which is preliminary data.</text>
</comment>
<name>A0A840CQL6_9BACT</name>
<dbReference type="GO" id="GO:0016020">
    <property type="term" value="C:membrane"/>
    <property type="evidence" value="ECO:0007669"/>
    <property type="project" value="UniProtKB-SubCell"/>
</dbReference>
<dbReference type="Pfam" id="PF04138">
    <property type="entry name" value="GtrA_DPMS_TM"/>
    <property type="match status" value="1"/>
</dbReference>
<proteinExistence type="predicted"/>
<keyword evidence="3 6" id="KW-1133">Transmembrane helix</keyword>
<evidence type="ECO:0000256" key="6">
    <source>
        <dbReference type="SAM" id="Phobius"/>
    </source>
</evidence>
<keyword evidence="2 6" id="KW-0812">Transmembrane</keyword>
<evidence type="ECO:0000256" key="3">
    <source>
        <dbReference type="ARBA" id="ARBA00022989"/>
    </source>
</evidence>
<evidence type="ECO:0000313" key="9">
    <source>
        <dbReference type="Proteomes" id="UP000555103"/>
    </source>
</evidence>
<feature type="transmembrane region" description="Helical" evidence="6">
    <location>
        <begin position="49"/>
        <end position="68"/>
    </location>
</feature>
<reference evidence="8 9" key="1">
    <citation type="submission" date="2020-08" db="EMBL/GenBank/DDBJ databases">
        <title>Genomic Encyclopedia of Type Strains, Phase IV (KMG-IV): sequencing the most valuable type-strain genomes for metagenomic binning, comparative biology and taxonomic classification.</title>
        <authorList>
            <person name="Goeker M."/>
        </authorList>
    </citation>
    <scope>NUCLEOTIDE SEQUENCE [LARGE SCALE GENOMIC DNA]</scope>
    <source>
        <strain evidence="8 9">DSM 104969</strain>
    </source>
</reference>
<keyword evidence="9" id="KW-1185">Reference proteome</keyword>
<dbReference type="Proteomes" id="UP000555103">
    <property type="component" value="Unassembled WGS sequence"/>
</dbReference>
<sequence length="199" mass="23062">MGDWIKKIAKTISEKGGIFMFLRAQFSSQVSSITDFSVTIILAKVFSIYYVYATFLGSVCGGIVNCIINYQWTFKAQGSKKRYVAIKYLTVWTGSIFFNTSGTYLVTELLGKFIWLRDLLGHLFDDVFIVSKIFVSLIVGFVWNYNMQRLFVYRDRDFKKYFRRKSAQPNIEDGNPESENINNEIKEEENVDKNKVHIG</sequence>
<feature type="region of interest" description="Disordered" evidence="5">
    <location>
        <begin position="169"/>
        <end position="199"/>
    </location>
</feature>
<evidence type="ECO:0000256" key="4">
    <source>
        <dbReference type="ARBA" id="ARBA00023136"/>
    </source>
</evidence>
<organism evidence="8 9">
    <name type="scientific">Dysgonomonas hofstadii</name>
    <dbReference type="NCBI Taxonomy" id="637886"/>
    <lineage>
        <taxon>Bacteria</taxon>
        <taxon>Pseudomonadati</taxon>
        <taxon>Bacteroidota</taxon>
        <taxon>Bacteroidia</taxon>
        <taxon>Bacteroidales</taxon>
        <taxon>Dysgonomonadaceae</taxon>
        <taxon>Dysgonomonas</taxon>
    </lineage>
</organism>
<dbReference type="EMBL" id="JACIEP010000007">
    <property type="protein sequence ID" value="MBB4036408.1"/>
    <property type="molecule type" value="Genomic_DNA"/>
</dbReference>
<feature type="transmembrane region" description="Helical" evidence="6">
    <location>
        <begin position="89"/>
        <end position="107"/>
    </location>
</feature>
<evidence type="ECO:0000259" key="7">
    <source>
        <dbReference type="Pfam" id="PF04138"/>
    </source>
</evidence>